<dbReference type="OrthoDB" id="6397760at2"/>
<keyword evidence="3" id="KW-0378">Hydrolase</keyword>
<feature type="signal peptide" evidence="1">
    <location>
        <begin position="1"/>
        <end position="27"/>
    </location>
</feature>
<name>A0A4R6Z782_9GAMM</name>
<dbReference type="Gene3D" id="3.90.226.10">
    <property type="entry name" value="2-enoyl-CoA Hydratase, Chain A, domain 1"/>
    <property type="match status" value="1"/>
</dbReference>
<gene>
    <name evidence="3" type="ORF">DFR29_102297</name>
</gene>
<dbReference type="RefSeq" id="WP_133817354.1">
    <property type="nucleotide sequence ID" value="NZ_SNZH01000002.1"/>
</dbReference>
<dbReference type="AlphaFoldDB" id="A0A4R6Z782"/>
<feature type="domain" description="Tail specific protease" evidence="2">
    <location>
        <begin position="238"/>
        <end position="416"/>
    </location>
</feature>
<dbReference type="SUPFAM" id="SSF52096">
    <property type="entry name" value="ClpP/crotonase"/>
    <property type="match status" value="1"/>
</dbReference>
<keyword evidence="3" id="KW-0645">Protease</keyword>
<keyword evidence="4" id="KW-1185">Reference proteome</keyword>
<reference evidence="3 4" key="1">
    <citation type="submission" date="2019-03" db="EMBL/GenBank/DDBJ databases">
        <title>Genomic Encyclopedia of Type Strains, Phase IV (KMG-IV): sequencing the most valuable type-strain genomes for metagenomic binning, comparative biology and taxonomic classification.</title>
        <authorList>
            <person name="Goeker M."/>
        </authorList>
    </citation>
    <scope>NUCLEOTIDE SEQUENCE [LARGE SCALE GENOMIC DNA]</scope>
    <source>
        <strain evidence="3 4">DSM 21667</strain>
    </source>
</reference>
<evidence type="ECO:0000259" key="2">
    <source>
        <dbReference type="Pfam" id="PF03572"/>
    </source>
</evidence>
<dbReference type="GO" id="GO:0008236">
    <property type="term" value="F:serine-type peptidase activity"/>
    <property type="evidence" value="ECO:0007669"/>
    <property type="project" value="InterPro"/>
</dbReference>
<dbReference type="InterPro" id="IPR005151">
    <property type="entry name" value="Tail-specific_protease"/>
</dbReference>
<comment type="caution">
    <text evidence="3">The sequence shown here is derived from an EMBL/GenBank/DDBJ whole genome shotgun (WGS) entry which is preliminary data.</text>
</comment>
<organism evidence="3 4">
    <name type="scientific">Tahibacter aquaticus</name>
    <dbReference type="NCBI Taxonomy" id="520092"/>
    <lineage>
        <taxon>Bacteria</taxon>
        <taxon>Pseudomonadati</taxon>
        <taxon>Pseudomonadota</taxon>
        <taxon>Gammaproteobacteria</taxon>
        <taxon>Lysobacterales</taxon>
        <taxon>Rhodanobacteraceae</taxon>
        <taxon>Tahibacter</taxon>
    </lineage>
</organism>
<dbReference type="GO" id="GO:0006508">
    <property type="term" value="P:proteolysis"/>
    <property type="evidence" value="ECO:0007669"/>
    <property type="project" value="UniProtKB-KW"/>
</dbReference>
<evidence type="ECO:0000313" key="4">
    <source>
        <dbReference type="Proteomes" id="UP000295293"/>
    </source>
</evidence>
<evidence type="ECO:0000313" key="3">
    <source>
        <dbReference type="EMBL" id="TDR47637.1"/>
    </source>
</evidence>
<dbReference type="Proteomes" id="UP000295293">
    <property type="component" value="Unassembled WGS sequence"/>
</dbReference>
<dbReference type="EMBL" id="SNZH01000002">
    <property type="protein sequence ID" value="TDR47637.1"/>
    <property type="molecule type" value="Genomic_DNA"/>
</dbReference>
<accession>A0A4R6Z782</accession>
<evidence type="ECO:0000256" key="1">
    <source>
        <dbReference type="SAM" id="SignalP"/>
    </source>
</evidence>
<keyword evidence="1" id="KW-0732">Signal</keyword>
<proteinExistence type="predicted"/>
<dbReference type="InterPro" id="IPR029045">
    <property type="entry name" value="ClpP/crotonase-like_dom_sf"/>
</dbReference>
<feature type="chain" id="PRO_5020232645" evidence="1">
    <location>
        <begin position="28"/>
        <end position="449"/>
    </location>
</feature>
<sequence length="449" mass="48787">MDACAHCPRWIFALLLALFSTAAAAHASISPQQWRADVAAIRSGIAQTHPDVGFSVDPQQLDRKLDELATSVRSPIDRDQAWRRLATLNPLLADAHFCVCFDDWRAEAAALASRGGGLFPFEVQVDDSGQIVVRATVAGRATPLAGARIVAIDGRPARRIAADLLARMHGDTPAFRAALLSRRFGFYFWKMYGQRAQFDVDIDIERAGRQRLRVAAARPASAPRFDDEFGLTLLPGNTAVLRVNTFAWPEKQQVLDFTAASFRRLGQAAVHTLIIDIRANGGGNDDQWLDGLMPYLADKPFRFASGYRKKIIEKYRDAGETPGAVVDGPIDRWIAPQSGDPLFFRGQTYVLVGRGTYSSAILFSNVLQDFAFATIAGSGGLARAQQSGGVQNLALAHTGLVLAVPRFILRRPSGALAPALLTPDLPLADDPLRPQAVIDALLQTIEAQP</sequence>
<protein>
    <submittedName>
        <fullName evidence="3">C-terminal processing protease CtpA/Prc</fullName>
    </submittedName>
</protein>
<dbReference type="Pfam" id="PF03572">
    <property type="entry name" value="Peptidase_S41"/>
    <property type="match status" value="1"/>
</dbReference>